<evidence type="ECO:0000256" key="1">
    <source>
        <dbReference type="ARBA" id="ARBA00001974"/>
    </source>
</evidence>
<evidence type="ECO:0000313" key="11">
    <source>
        <dbReference type="EMBL" id="KAK5779133.1"/>
    </source>
</evidence>
<evidence type="ECO:0000256" key="3">
    <source>
        <dbReference type="ARBA" id="ARBA00006105"/>
    </source>
</evidence>
<keyword evidence="9" id="KW-1133">Transmembrane helix</keyword>
<reference evidence="12" key="1">
    <citation type="submission" date="2023-07" db="EMBL/GenBank/DDBJ databases">
        <title>A draft genome of Kazachstania heterogenica Y-27499.</title>
        <authorList>
            <person name="Donic C."/>
            <person name="Kralova J.S."/>
            <person name="Fidel L."/>
            <person name="Ben-Dor S."/>
            <person name="Jung S."/>
        </authorList>
    </citation>
    <scope>NUCLEOTIDE SEQUENCE [LARGE SCALE GENOMIC DNA]</scope>
    <source>
        <strain evidence="12">Y27499</strain>
    </source>
</reference>
<dbReference type="Proteomes" id="UP001306508">
    <property type="component" value="Unassembled WGS sequence"/>
</dbReference>
<evidence type="ECO:0000256" key="6">
    <source>
        <dbReference type="ARBA" id="ARBA00023002"/>
    </source>
</evidence>
<feature type="binding site" evidence="8">
    <location>
        <position position="160"/>
    </location>
    <ligand>
        <name>FAD</name>
        <dbReference type="ChEBI" id="CHEBI:57692"/>
    </ligand>
</feature>
<dbReference type="Pfam" id="PF00970">
    <property type="entry name" value="FAD_binding_6"/>
    <property type="match status" value="1"/>
</dbReference>
<name>A0AAN7WLW0_9SACH</name>
<evidence type="ECO:0000313" key="12">
    <source>
        <dbReference type="Proteomes" id="UP001306508"/>
    </source>
</evidence>
<dbReference type="GO" id="GO:0016491">
    <property type="term" value="F:oxidoreductase activity"/>
    <property type="evidence" value="ECO:0007669"/>
    <property type="project" value="UniProtKB-KW"/>
</dbReference>
<comment type="cofactor">
    <cofactor evidence="1 8">
        <name>FAD</name>
        <dbReference type="ChEBI" id="CHEBI:57692"/>
    </cofactor>
</comment>
<keyword evidence="7 9" id="KW-0472">Membrane</keyword>
<dbReference type="CDD" id="cd06183">
    <property type="entry name" value="cyt_b5_reduct_like"/>
    <property type="match status" value="1"/>
</dbReference>
<gene>
    <name evidence="11" type="ORF">RI543_003018</name>
</gene>
<dbReference type="EMBL" id="JAWIZZ010000047">
    <property type="protein sequence ID" value="KAK5779133.1"/>
    <property type="molecule type" value="Genomic_DNA"/>
</dbReference>
<evidence type="ECO:0000256" key="2">
    <source>
        <dbReference type="ARBA" id="ARBA00004370"/>
    </source>
</evidence>
<comment type="caution">
    <text evidence="11">The sequence shown here is derived from an EMBL/GenBank/DDBJ whole genome shotgun (WGS) entry which is preliminary data.</text>
</comment>
<protein>
    <recommendedName>
        <fullName evidence="10">Flavoprotein pyridine nucleotide cytochrome reductase-like FAD-binding domain-containing protein</fullName>
    </recommendedName>
</protein>
<dbReference type="InterPro" id="IPR017938">
    <property type="entry name" value="Riboflavin_synthase-like_b-brl"/>
</dbReference>
<sequence>KRIMIKPKFQLLTIRAFTAPSKFKQGRWFKPSFVFLSIAATSTIVSISYLINSNVITKKPTELQNEYFIPYLISRRVVNDPNHFILELTPQTPQKVNIWSQLTNRSLWSVEIKQPEIMVARNYTPLPLKFVNDETDKLTVISSKNETDNVNDGKLIIFVKNYDTGEVSKWLAQLPLNHTVEIRGPFVEYQIQGQIDHINFFVAGTGIVSPLQLLLNPYTSGIQRPHVNLFYSSNDLQNELGPLKNVLYNRLYDLAVKKHGLFQLWTFEDSKKQNISDMKNLKNFIKAVPPASKLSDNNTLSLVCGPERYIETIAGKKYDFSQGPVEGILGQKGWSNKNVFKLS</sequence>
<dbReference type="AlphaFoldDB" id="A0AAN7WLW0"/>
<accession>A0AAN7WLW0</accession>
<organism evidence="11 12">
    <name type="scientific">Arxiozyma heterogenica</name>
    <dbReference type="NCBI Taxonomy" id="278026"/>
    <lineage>
        <taxon>Eukaryota</taxon>
        <taxon>Fungi</taxon>
        <taxon>Dikarya</taxon>
        <taxon>Ascomycota</taxon>
        <taxon>Saccharomycotina</taxon>
        <taxon>Saccharomycetes</taxon>
        <taxon>Saccharomycetales</taxon>
        <taxon>Saccharomycetaceae</taxon>
        <taxon>Arxiozyma</taxon>
    </lineage>
</organism>
<evidence type="ECO:0000256" key="7">
    <source>
        <dbReference type="ARBA" id="ARBA00023136"/>
    </source>
</evidence>
<feature type="transmembrane region" description="Helical" evidence="9">
    <location>
        <begin position="32"/>
        <end position="51"/>
    </location>
</feature>
<dbReference type="PANTHER" id="PTHR19370:SF189">
    <property type="entry name" value="CYTOCHROME C MITOCHONDRIAL IMPORT FACTOR CYC2"/>
    <property type="match status" value="1"/>
</dbReference>
<proteinExistence type="inferred from homology"/>
<feature type="non-terminal residue" evidence="11">
    <location>
        <position position="1"/>
    </location>
</feature>
<dbReference type="Gene3D" id="3.40.50.80">
    <property type="entry name" value="Nucleotide-binding domain of ferredoxin-NADP reductase (FNR) module"/>
    <property type="match status" value="1"/>
</dbReference>
<evidence type="ECO:0000259" key="10">
    <source>
        <dbReference type="Pfam" id="PF00970"/>
    </source>
</evidence>
<dbReference type="InterPro" id="IPR001834">
    <property type="entry name" value="CBR-like"/>
</dbReference>
<feature type="domain" description="Flavoprotein pyridine nucleotide cytochrome reductase-like FAD-binding" evidence="10">
    <location>
        <begin position="150"/>
        <end position="188"/>
    </location>
</feature>
<keyword evidence="4 8" id="KW-0285">Flavoprotein</keyword>
<feature type="binding site" evidence="8">
    <location>
        <position position="167"/>
    </location>
    <ligand>
        <name>FAD</name>
        <dbReference type="ChEBI" id="CHEBI:57692"/>
    </ligand>
</feature>
<dbReference type="GO" id="GO:0005739">
    <property type="term" value="C:mitochondrion"/>
    <property type="evidence" value="ECO:0007669"/>
    <property type="project" value="TreeGrafter"/>
</dbReference>
<dbReference type="SUPFAM" id="SSF63380">
    <property type="entry name" value="Riboflavin synthase domain-like"/>
    <property type="match status" value="1"/>
</dbReference>
<evidence type="ECO:0000256" key="8">
    <source>
        <dbReference type="PIRSR" id="PIRSR601834-1"/>
    </source>
</evidence>
<dbReference type="Gene3D" id="2.40.30.10">
    <property type="entry name" value="Translation factors"/>
    <property type="match status" value="1"/>
</dbReference>
<keyword evidence="12" id="KW-1185">Reference proteome</keyword>
<dbReference type="InterPro" id="IPR039261">
    <property type="entry name" value="FNR_nucleotide-bd"/>
</dbReference>
<dbReference type="PANTHER" id="PTHR19370">
    <property type="entry name" value="NADH-CYTOCHROME B5 REDUCTASE"/>
    <property type="match status" value="1"/>
</dbReference>
<evidence type="ECO:0000256" key="5">
    <source>
        <dbReference type="ARBA" id="ARBA00022827"/>
    </source>
</evidence>
<keyword evidence="6" id="KW-0560">Oxidoreductase</keyword>
<dbReference type="GO" id="GO:0016020">
    <property type="term" value="C:membrane"/>
    <property type="evidence" value="ECO:0007669"/>
    <property type="project" value="UniProtKB-SubCell"/>
</dbReference>
<feature type="binding site" evidence="8">
    <location>
        <position position="168"/>
    </location>
    <ligand>
        <name>FAD</name>
        <dbReference type="ChEBI" id="CHEBI:57692"/>
    </ligand>
</feature>
<dbReference type="InterPro" id="IPR008333">
    <property type="entry name" value="Cbr1-like_FAD-bd_dom"/>
</dbReference>
<keyword evidence="9" id="KW-0812">Transmembrane</keyword>
<keyword evidence="5 8" id="KW-0274">FAD</keyword>
<evidence type="ECO:0000256" key="9">
    <source>
        <dbReference type="SAM" id="Phobius"/>
    </source>
</evidence>
<comment type="similarity">
    <text evidence="3">Belongs to the flavoprotein pyridine nucleotide cytochrome reductase family.</text>
</comment>
<evidence type="ECO:0000256" key="4">
    <source>
        <dbReference type="ARBA" id="ARBA00022630"/>
    </source>
</evidence>
<dbReference type="SUPFAM" id="SSF52343">
    <property type="entry name" value="Ferredoxin reductase-like, C-terminal NADP-linked domain"/>
    <property type="match status" value="1"/>
</dbReference>
<comment type="subcellular location">
    <subcellularLocation>
        <location evidence="2">Membrane</location>
    </subcellularLocation>
</comment>